<dbReference type="PROSITE" id="PS50011">
    <property type="entry name" value="PROTEIN_KINASE_DOM"/>
    <property type="match status" value="2"/>
</dbReference>
<gene>
    <name evidence="3" type="ORF">RCL2_002620000</name>
</gene>
<dbReference type="SUPFAM" id="SSF81901">
    <property type="entry name" value="HCP-like"/>
    <property type="match status" value="1"/>
</dbReference>
<name>A0A8H3MB53_9GLOM</name>
<proteinExistence type="predicted"/>
<dbReference type="PROSITE" id="PS00107">
    <property type="entry name" value="PROTEIN_KINASE_ATP"/>
    <property type="match status" value="1"/>
</dbReference>
<dbReference type="SMART" id="SM00671">
    <property type="entry name" value="SEL1"/>
    <property type="match status" value="2"/>
</dbReference>
<comment type="caution">
    <text evidence="3">The sequence shown here is derived from an EMBL/GenBank/DDBJ whole genome shotgun (WGS) entry which is preliminary data.</text>
</comment>
<dbReference type="CDD" id="cd21037">
    <property type="entry name" value="MLKL_NTD"/>
    <property type="match status" value="1"/>
</dbReference>
<feature type="domain" description="Protein kinase" evidence="2">
    <location>
        <begin position="709"/>
        <end position="1031"/>
    </location>
</feature>
<keyword evidence="1" id="KW-0547">Nucleotide-binding</keyword>
<dbReference type="Gene3D" id="1.10.510.10">
    <property type="entry name" value="Transferase(Phosphotransferase) domain 1"/>
    <property type="match status" value="2"/>
</dbReference>
<dbReference type="GO" id="GO:0004674">
    <property type="term" value="F:protein serine/threonine kinase activity"/>
    <property type="evidence" value="ECO:0007669"/>
    <property type="project" value="TreeGrafter"/>
</dbReference>
<dbReference type="GO" id="GO:0007166">
    <property type="term" value="P:cell surface receptor signaling pathway"/>
    <property type="evidence" value="ECO:0007669"/>
    <property type="project" value="InterPro"/>
</dbReference>
<dbReference type="Pfam" id="PF08238">
    <property type="entry name" value="Sel1"/>
    <property type="match status" value="2"/>
</dbReference>
<dbReference type="InterPro" id="IPR011009">
    <property type="entry name" value="Kinase-like_dom_sf"/>
</dbReference>
<dbReference type="InterPro" id="IPR000719">
    <property type="entry name" value="Prot_kinase_dom"/>
</dbReference>
<evidence type="ECO:0000256" key="1">
    <source>
        <dbReference type="PROSITE-ProRule" id="PRU10141"/>
    </source>
</evidence>
<accession>A0A8H3MB53</accession>
<dbReference type="InterPro" id="IPR059179">
    <property type="entry name" value="MLKL-like_MCAfunc"/>
</dbReference>
<dbReference type="OrthoDB" id="10261027at2759"/>
<dbReference type="AlphaFoldDB" id="A0A8H3MB53"/>
<dbReference type="InterPro" id="IPR006597">
    <property type="entry name" value="Sel1-like"/>
</dbReference>
<dbReference type="Proteomes" id="UP000615446">
    <property type="component" value="Unassembled WGS sequence"/>
</dbReference>
<organism evidence="3 4">
    <name type="scientific">Rhizophagus clarus</name>
    <dbReference type="NCBI Taxonomy" id="94130"/>
    <lineage>
        <taxon>Eukaryota</taxon>
        <taxon>Fungi</taxon>
        <taxon>Fungi incertae sedis</taxon>
        <taxon>Mucoromycota</taxon>
        <taxon>Glomeromycotina</taxon>
        <taxon>Glomeromycetes</taxon>
        <taxon>Glomerales</taxon>
        <taxon>Glomeraceae</taxon>
        <taxon>Rhizophagus</taxon>
    </lineage>
</organism>
<feature type="binding site" evidence="1">
    <location>
        <position position="58"/>
    </location>
    <ligand>
        <name>ATP</name>
        <dbReference type="ChEBI" id="CHEBI:30616"/>
    </ligand>
</feature>
<dbReference type="EMBL" id="BLAL01000285">
    <property type="protein sequence ID" value="GES99718.1"/>
    <property type="molecule type" value="Genomic_DNA"/>
</dbReference>
<dbReference type="PANTHER" id="PTHR44329">
    <property type="entry name" value="SERINE/THREONINE-PROTEIN KINASE TNNI3K-RELATED"/>
    <property type="match status" value="1"/>
</dbReference>
<dbReference type="SUPFAM" id="SSF56112">
    <property type="entry name" value="Protein kinase-like (PK-like)"/>
    <property type="match status" value="2"/>
</dbReference>
<dbReference type="PRINTS" id="PR00109">
    <property type="entry name" value="TYRKINASE"/>
</dbReference>
<dbReference type="InterPro" id="IPR036537">
    <property type="entry name" value="Adaptor_Cbl_N_dom_sf"/>
</dbReference>
<dbReference type="Pfam" id="PF07714">
    <property type="entry name" value="PK_Tyr_Ser-Thr"/>
    <property type="match status" value="2"/>
</dbReference>
<keyword evidence="3" id="KW-0808">Transferase</keyword>
<evidence type="ECO:0000259" key="2">
    <source>
        <dbReference type="PROSITE" id="PS50011"/>
    </source>
</evidence>
<dbReference type="InterPro" id="IPR001245">
    <property type="entry name" value="Ser-Thr/Tyr_kinase_cat_dom"/>
</dbReference>
<evidence type="ECO:0000313" key="3">
    <source>
        <dbReference type="EMBL" id="GES99718.1"/>
    </source>
</evidence>
<dbReference type="GO" id="GO:0005524">
    <property type="term" value="F:ATP binding"/>
    <property type="evidence" value="ECO:0007669"/>
    <property type="project" value="UniProtKB-UniRule"/>
</dbReference>
<protein>
    <submittedName>
        <fullName evidence="3">Kinase-like domain-containing protein</fullName>
    </submittedName>
</protein>
<sequence>MTTSTDNKNDKWALWIKNGITNEYDYREFQNIKYIGNGRFSNVYRANWKSSNITVALKSLKNGDVFMKEIVNEITLMQRVEFHENIIQFFGITSNTNSDYLFIFEYADSGTLRNYLNENFNKLGWNIKLRFATQLVDAILFIHKKDITHNDLHSGNIMVHQNNIKLEVFVLSHRIEVSNSAKDLFGKVPYINPQCFKNQTNNDNKKSDVYSVGVLLWEISSGQEPFKSYNDTHSESALAIRIANGEREIPVFGTPVDYINIYARCWQDNPDDRPDMHQVLSDLINLNINETTLLTRENTNMSENNTMKKVNNENNSLFIKYSGQINSENNSLDDLSKIETNYVLQSQENYENDLKIIMTGIEELNDLDINNTDHYKRINISPSLECNNYEVFGSVISKNKLKLENILIIFKSYDFNGFSATIKTFKNIEIDITECYILWMIIGNPLKFSVFSSRNQELQVYCIKRNKYSINLIGHGLIENTKVIDIPSTKFFPLISEIESIFKEIIKLEEAAEHNIRTCKILKQRVYVVNLAVLGLKDQTNEADFFNNKNFLYLQDLTNIIKLIKNFIVDISQMKSLIRYIKEKNIDEIFIILCKELHSCVDVLSFPIDVEIVDELEQLKSDHDDLVRYLQEMEVGIKKIDKIDTEESDLKARLINLNEEFFSTIIKVTVMNKTMKKLTKNMNETFQDQKNQTKIDDIFQVRQLKFSDYEHDDNEKQRKNGRVTKWYNKKNKDEKFAFKIIIEKEDQKIVQNQVTILKEFHNWQNIINFYGLTCEGNKWYLVTEWAEYGNLREFYTNHKDIFDLRLKLQMSLDIARGLNFLRTVEIVHGEIGAVNILITSNKIAKLANFKLSRYLPLTAPAPSLNQNRSLERVRYKKIPYEGNDNILDILDKKLKPFIITQTIGPKITKILEVLTNCFKDYLKIHSFSQDSSNSSSSNLSRERAYSIQIAYKCFEAYANLRTNTTNRNQIKARYYKAYYISRGFVESPPNKDKIVSELFKEVADDEVNEFPEAKVRYGDCLYKGKGVEQNFSEALKYFEKAAEDNIKVAMYNVGNMNYYGTGCAKNNEKAIYYMKLAAYNDYDPAIKFCKDYNF</sequence>
<dbReference type="InterPro" id="IPR011990">
    <property type="entry name" value="TPR-like_helical_dom_sf"/>
</dbReference>
<dbReference type="Gene3D" id="1.20.930.20">
    <property type="entry name" value="Adaptor protein Cbl, N-terminal domain"/>
    <property type="match status" value="1"/>
</dbReference>
<dbReference type="Gene3D" id="1.25.40.10">
    <property type="entry name" value="Tetratricopeptide repeat domain"/>
    <property type="match status" value="1"/>
</dbReference>
<reference evidence="3" key="1">
    <citation type="submission" date="2019-10" db="EMBL/GenBank/DDBJ databases">
        <title>Conservation and host-specific expression of non-tandemly repeated heterogenous ribosome RNA gene in arbuscular mycorrhizal fungi.</title>
        <authorList>
            <person name="Maeda T."/>
            <person name="Kobayashi Y."/>
            <person name="Nakagawa T."/>
            <person name="Ezawa T."/>
            <person name="Yamaguchi K."/>
            <person name="Bino T."/>
            <person name="Nishimoto Y."/>
            <person name="Shigenobu S."/>
            <person name="Kawaguchi M."/>
        </authorList>
    </citation>
    <scope>NUCLEOTIDE SEQUENCE</scope>
    <source>
        <strain evidence="3">HR1</strain>
    </source>
</reference>
<feature type="domain" description="Protein kinase" evidence="2">
    <location>
        <begin position="29"/>
        <end position="293"/>
    </location>
</feature>
<keyword evidence="3" id="KW-0418">Kinase</keyword>
<dbReference type="InterPro" id="IPR051681">
    <property type="entry name" value="Ser/Thr_Kinases-Pseudokinases"/>
</dbReference>
<evidence type="ECO:0000313" key="4">
    <source>
        <dbReference type="Proteomes" id="UP000615446"/>
    </source>
</evidence>
<dbReference type="InterPro" id="IPR017441">
    <property type="entry name" value="Protein_kinase_ATP_BS"/>
</dbReference>
<keyword evidence="1" id="KW-0067">ATP-binding</keyword>